<evidence type="ECO:0000313" key="2">
    <source>
        <dbReference type="Proteomes" id="UP001162992"/>
    </source>
</evidence>
<accession>A0ACC2A903</accession>
<dbReference type="EMBL" id="CM055114">
    <property type="protein sequence ID" value="KAJ7513997.1"/>
    <property type="molecule type" value="Genomic_DNA"/>
</dbReference>
<comment type="caution">
    <text evidence="1">The sequence shown here is derived from an EMBL/GenBank/DDBJ whole genome shotgun (WGS) entry which is preliminary data.</text>
</comment>
<gene>
    <name evidence="1" type="ORF">O6H91_23G022000</name>
</gene>
<reference evidence="2" key="1">
    <citation type="journal article" date="2024" name="Proc. Natl. Acad. Sci. U.S.A.">
        <title>Extraordinary preservation of gene collinearity over three hundred million years revealed in homosporous lycophytes.</title>
        <authorList>
            <person name="Li C."/>
            <person name="Wickell D."/>
            <person name="Kuo L.Y."/>
            <person name="Chen X."/>
            <person name="Nie B."/>
            <person name="Liao X."/>
            <person name="Peng D."/>
            <person name="Ji J."/>
            <person name="Jenkins J."/>
            <person name="Williams M."/>
            <person name="Shu S."/>
            <person name="Plott C."/>
            <person name="Barry K."/>
            <person name="Rajasekar S."/>
            <person name="Grimwood J."/>
            <person name="Han X."/>
            <person name="Sun S."/>
            <person name="Hou Z."/>
            <person name="He W."/>
            <person name="Dai G."/>
            <person name="Sun C."/>
            <person name="Schmutz J."/>
            <person name="Leebens-Mack J.H."/>
            <person name="Li F.W."/>
            <person name="Wang L."/>
        </authorList>
    </citation>
    <scope>NUCLEOTIDE SEQUENCE [LARGE SCALE GENOMIC DNA]</scope>
    <source>
        <strain evidence="2">cv. PW_Plant_1</strain>
    </source>
</reference>
<organism evidence="1 2">
    <name type="scientific">Diphasiastrum complanatum</name>
    <name type="common">Issler's clubmoss</name>
    <name type="synonym">Lycopodium complanatum</name>
    <dbReference type="NCBI Taxonomy" id="34168"/>
    <lineage>
        <taxon>Eukaryota</taxon>
        <taxon>Viridiplantae</taxon>
        <taxon>Streptophyta</taxon>
        <taxon>Embryophyta</taxon>
        <taxon>Tracheophyta</taxon>
        <taxon>Lycopodiopsida</taxon>
        <taxon>Lycopodiales</taxon>
        <taxon>Lycopodiaceae</taxon>
        <taxon>Lycopodioideae</taxon>
        <taxon>Diphasiastrum</taxon>
    </lineage>
</organism>
<dbReference type="Proteomes" id="UP001162992">
    <property type="component" value="Chromosome 23"/>
</dbReference>
<sequence length="471" mass="49967">MLVRHMDRNTDEKRREEKRREEQSDVVDELLLLLAVLGFGVMNAGNCVVEQSGGDVEVWSALSLDQARPNFFVAVHVGAGYHAPSNSHLYCKAMRRACLAAANVLSKGQGRSLDAVAAAIRVLEDDEVTNAGIGSNLTEDGHVECDASVMDGCTGAFGAVGAALGVKNPIEVATSLAKESLKGRSRLGLIPPIMLAGDGVRKWAEKRGITAAGSASEAETWLITKLAYERWKRYKNMLLKDNGDVGPSTQMSLSDADTQPMKLLANDDQPKVENLHHRTSNSLSSDLMRLAEDRVMDTVGAVCIDLAGNIAAGVSSGGISMKVKGRIGVAAMYGSGCWVTLEDSNGLPTGCSVSGAGENLIKCLAARECCIAASRSQSGPGTACEDMLCHLGQVSGQDVCDDAGLLLVQLNNTSSSEKLKVIEVVAAYTARSFGVGYFGSLMENPKATILRRPFDSKIVEISQFAAHFGHC</sequence>
<name>A0ACC2A903_DIPCM</name>
<proteinExistence type="predicted"/>
<evidence type="ECO:0000313" key="1">
    <source>
        <dbReference type="EMBL" id="KAJ7513997.1"/>
    </source>
</evidence>
<keyword evidence="2" id="KW-1185">Reference proteome</keyword>
<protein>
    <submittedName>
        <fullName evidence="1">Uncharacterized protein</fullName>
    </submittedName>
</protein>